<dbReference type="GeneID" id="24593554"/>
<reference evidence="1" key="2">
    <citation type="journal article" date="2019" name="Gigascience">
        <title>High-quality Schistosoma haematobium genome achieved by single-molecule and long-range sequencing.</title>
        <authorList>
            <person name="Stroehlein A.J."/>
            <person name="Korhonen P.K."/>
            <person name="Chong T.M."/>
            <person name="Lim Y.L."/>
            <person name="Chan K.G."/>
            <person name="Webster B."/>
            <person name="Rollinson D."/>
            <person name="Brindley P.J."/>
            <person name="Gasser R.B."/>
            <person name="Young N.D."/>
        </authorList>
    </citation>
    <scope>NUCLEOTIDE SEQUENCE</scope>
</reference>
<reference evidence="1" key="1">
    <citation type="journal article" date="2012" name="Nat. Genet.">
        <title>Whole-genome sequence of Schistosoma haematobium.</title>
        <authorList>
            <person name="Young N.D."/>
            <person name="Jex A.R."/>
            <person name="Li B."/>
            <person name="Liu S."/>
            <person name="Yang L."/>
            <person name="Xiong Z."/>
            <person name="Li Y."/>
            <person name="Cantacessi C."/>
            <person name="Hall R.S."/>
            <person name="Xu X."/>
            <person name="Chen F."/>
            <person name="Wu X."/>
            <person name="Zerlotini A."/>
            <person name="Oliveira G."/>
            <person name="Hofmann A."/>
            <person name="Zhang G."/>
            <person name="Fang X."/>
            <person name="Kang Y."/>
            <person name="Campbell B.E."/>
            <person name="Loukas A."/>
            <person name="Ranganathan S."/>
            <person name="Rollinson D."/>
            <person name="Rinaldi G."/>
            <person name="Brindley P.J."/>
            <person name="Yang H."/>
            <person name="Wang J."/>
            <person name="Wang J."/>
            <person name="Gasser R.B."/>
        </authorList>
    </citation>
    <scope>NUCLEOTIDE SEQUENCE</scope>
</reference>
<gene>
    <name evidence="1" type="ORF">MS3_00003073</name>
</gene>
<keyword evidence="2" id="KW-1185">Reference proteome</keyword>
<proteinExistence type="predicted"/>
<protein>
    <submittedName>
        <fullName evidence="1">Uncharacterized protein</fullName>
    </submittedName>
</protein>
<sequence>MIPSKVSSWFQSIFKFVTNYEIQVFNWFGKKIIPAWIPAYSCECSSKRFPYLTSDGFEVSMQCNYLAPALFLERLLKARFDSLPSLSTTSSDKTFDSSTLRVVIVSSEIHKESNLQHCIKKLNITKMFQTTPTLLHDSMRQYANSKLLKQAQLHPLYLQYLLVLDVIHLVCIAANSF</sequence>
<dbReference type="EMBL" id="AMPZ03000002">
    <property type="protein sequence ID" value="KAH9590350.1"/>
    <property type="molecule type" value="Genomic_DNA"/>
</dbReference>
<evidence type="ECO:0000313" key="1">
    <source>
        <dbReference type="EMBL" id="KAH9590350.1"/>
    </source>
</evidence>
<dbReference type="CTD" id="24593554"/>
<dbReference type="Proteomes" id="UP000471633">
    <property type="component" value="Unassembled WGS sequence"/>
</dbReference>
<reference evidence="1" key="4">
    <citation type="journal article" date="2022" name="PLoS Pathog.">
        <title>Chromosome-level genome of Schistosoma haematobium underpins genome-wide explorations of molecular variation.</title>
        <authorList>
            <person name="Stroehlein A.J."/>
            <person name="Korhonen P.K."/>
            <person name="Lee V.V."/>
            <person name="Ralph S.A."/>
            <person name="Mentink-Kane M."/>
            <person name="You H."/>
            <person name="McManus D.P."/>
            <person name="Tchuente L.T."/>
            <person name="Stothard J.R."/>
            <person name="Kaur P."/>
            <person name="Dudchenko O."/>
            <person name="Aiden E.L."/>
            <person name="Yang B."/>
            <person name="Yang H."/>
            <person name="Emery A.M."/>
            <person name="Webster B.L."/>
            <person name="Brindley P.J."/>
            <person name="Rollinson D."/>
            <person name="Chang B.C.H."/>
            <person name="Gasser R.B."/>
            <person name="Young N.D."/>
        </authorList>
    </citation>
    <scope>NUCLEOTIDE SEQUENCE</scope>
</reference>
<name>A0A922LNQ4_SCHHA</name>
<accession>A0A922LNQ4</accession>
<dbReference type="RefSeq" id="XP_051070774.1">
    <property type="nucleotide sequence ID" value="XM_051210755.1"/>
</dbReference>
<comment type="caution">
    <text evidence="1">The sequence shown here is derived from an EMBL/GenBank/DDBJ whole genome shotgun (WGS) entry which is preliminary data.</text>
</comment>
<organism evidence="1 2">
    <name type="scientific">Schistosoma haematobium</name>
    <name type="common">Blood fluke</name>
    <dbReference type="NCBI Taxonomy" id="6185"/>
    <lineage>
        <taxon>Eukaryota</taxon>
        <taxon>Metazoa</taxon>
        <taxon>Spiralia</taxon>
        <taxon>Lophotrochozoa</taxon>
        <taxon>Platyhelminthes</taxon>
        <taxon>Trematoda</taxon>
        <taxon>Digenea</taxon>
        <taxon>Strigeidida</taxon>
        <taxon>Schistosomatoidea</taxon>
        <taxon>Schistosomatidae</taxon>
        <taxon>Schistosoma</taxon>
    </lineage>
</organism>
<dbReference type="AlphaFoldDB" id="A0A922LNQ4"/>
<evidence type="ECO:0000313" key="2">
    <source>
        <dbReference type="Proteomes" id="UP000471633"/>
    </source>
</evidence>
<reference evidence="1" key="3">
    <citation type="submission" date="2021-06" db="EMBL/GenBank/DDBJ databases">
        <title>Chromosome-level genome assembly for S. haematobium.</title>
        <authorList>
            <person name="Stroehlein A.J."/>
        </authorList>
    </citation>
    <scope>NUCLEOTIDE SEQUENCE</scope>
</reference>